<keyword evidence="4" id="KW-1185">Reference proteome</keyword>
<evidence type="ECO:0000256" key="1">
    <source>
        <dbReference type="SAM" id="MobiDB-lite"/>
    </source>
</evidence>
<feature type="domain" description="PH" evidence="2">
    <location>
        <begin position="65"/>
        <end position="179"/>
    </location>
</feature>
<dbReference type="SUPFAM" id="SSF50729">
    <property type="entry name" value="PH domain-like"/>
    <property type="match status" value="1"/>
</dbReference>
<comment type="caution">
    <text evidence="3">The sequence shown here is derived from an EMBL/GenBank/DDBJ whole genome shotgun (WGS) entry which is preliminary data.</text>
</comment>
<dbReference type="InterPro" id="IPR011993">
    <property type="entry name" value="PH-like_dom_sf"/>
</dbReference>
<dbReference type="Pfam" id="PF00169">
    <property type="entry name" value="PH"/>
    <property type="match status" value="1"/>
</dbReference>
<organism evidence="3 4">
    <name type="scientific">Kipferlia bialata</name>
    <dbReference type="NCBI Taxonomy" id="797122"/>
    <lineage>
        <taxon>Eukaryota</taxon>
        <taxon>Metamonada</taxon>
        <taxon>Carpediemonas-like organisms</taxon>
        <taxon>Kipferlia</taxon>
    </lineage>
</organism>
<reference evidence="3 4" key="1">
    <citation type="journal article" date="2018" name="PLoS ONE">
        <title>The draft genome of Kipferlia bialata reveals reductive genome evolution in fornicate parasites.</title>
        <authorList>
            <person name="Tanifuji G."/>
            <person name="Takabayashi S."/>
            <person name="Kume K."/>
            <person name="Takagi M."/>
            <person name="Nakayama T."/>
            <person name="Kamikawa R."/>
            <person name="Inagaki Y."/>
            <person name="Hashimoto T."/>
        </authorList>
    </citation>
    <scope>NUCLEOTIDE SEQUENCE [LARGE SCALE GENOMIC DNA]</scope>
    <source>
        <strain evidence="3">NY0173</strain>
    </source>
</reference>
<dbReference type="EMBL" id="BDIP01006698">
    <property type="protein sequence ID" value="GIQ90811.1"/>
    <property type="molecule type" value="Genomic_DNA"/>
</dbReference>
<feature type="non-terminal residue" evidence="3">
    <location>
        <position position="179"/>
    </location>
</feature>
<gene>
    <name evidence="3" type="ORF">KIPB_013750</name>
</gene>
<proteinExistence type="predicted"/>
<evidence type="ECO:0000313" key="3">
    <source>
        <dbReference type="EMBL" id="GIQ90811.1"/>
    </source>
</evidence>
<sequence>KAEAERLAAEKAEAERLDAESLEAERLAAETLAAEKAEADKKETDCACADLGAEAEADTEPLQLPKQMSGIMTKIGHKSGKWQRRHFELVPSSHRLVYAKKAGGKAKGHVQLGQGSRVEGVQAGAEVERAALKNKAIVHGTVMPHTFLVSDCDTQRVYYMTCATAYEQKLWIASIRALL</sequence>
<dbReference type="InterPro" id="IPR001849">
    <property type="entry name" value="PH_domain"/>
</dbReference>
<dbReference type="CDD" id="cd00821">
    <property type="entry name" value="PH"/>
    <property type="match status" value="1"/>
</dbReference>
<protein>
    <recommendedName>
        <fullName evidence="2">PH domain-containing protein</fullName>
    </recommendedName>
</protein>
<accession>A0A9K3D8F3</accession>
<dbReference type="Gene3D" id="2.30.29.30">
    <property type="entry name" value="Pleckstrin-homology domain (PH domain)/Phosphotyrosine-binding domain (PTB)"/>
    <property type="match status" value="1"/>
</dbReference>
<dbReference type="Proteomes" id="UP000265618">
    <property type="component" value="Unassembled WGS sequence"/>
</dbReference>
<evidence type="ECO:0000259" key="2">
    <source>
        <dbReference type="PROSITE" id="PS50003"/>
    </source>
</evidence>
<feature type="region of interest" description="Disordered" evidence="1">
    <location>
        <begin position="1"/>
        <end position="20"/>
    </location>
</feature>
<evidence type="ECO:0000313" key="4">
    <source>
        <dbReference type="Proteomes" id="UP000265618"/>
    </source>
</evidence>
<name>A0A9K3D8F3_9EUKA</name>
<dbReference type="AlphaFoldDB" id="A0A9K3D8F3"/>
<dbReference type="PROSITE" id="PS50003">
    <property type="entry name" value="PH_DOMAIN"/>
    <property type="match status" value="1"/>
</dbReference>